<gene>
    <name evidence="1" type="ORF">NPIL_62461</name>
</gene>
<keyword evidence="2" id="KW-1185">Reference proteome</keyword>
<protein>
    <submittedName>
        <fullName evidence="1">Uncharacterized protein</fullName>
    </submittedName>
</protein>
<comment type="caution">
    <text evidence="1">The sequence shown here is derived from an EMBL/GenBank/DDBJ whole genome shotgun (WGS) entry which is preliminary data.</text>
</comment>
<name>A0A8X6MWA0_NEPPI</name>
<dbReference type="EMBL" id="BMAW01097681">
    <property type="protein sequence ID" value="GFS80928.1"/>
    <property type="molecule type" value="Genomic_DNA"/>
</dbReference>
<reference evidence="1" key="1">
    <citation type="submission" date="2020-08" db="EMBL/GenBank/DDBJ databases">
        <title>Multicomponent nature underlies the extraordinary mechanical properties of spider dragline silk.</title>
        <authorList>
            <person name="Kono N."/>
            <person name="Nakamura H."/>
            <person name="Mori M."/>
            <person name="Yoshida Y."/>
            <person name="Ohtoshi R."/>
            <person name="Malay A.D."/>
            <person name="Moran D.A.P."/>
            <person name="Tomita M."/>
            <person name="Numata K."/>
            <person name="Arakawa K."/>
        </authorList>
    </citation>
    <scope>NUCLEOTIDE SEQUENCE</scope>
</reference>
<dbReference type="AlphaFoldDB" id="A0A8X6MWA0"/>
<evidence type="ECO:0000313" key="2">
    <source>
        <dbReference type="Proteomes" id="UP000887013"/>
    </source>
</evidence>
<sequence length="115" mass="13178">MNLPYKIQFRFLIGYAQAWKIKTVSDNDGPRRSEIIPKLFPNEMIFRHHYVDDLFNRVIFSSESDFGCDVFQCTPLLKRLTRNVPDISRGGASVNVESASFRESVSHYIASCLSA</sequence>
<proteinExistence type="predicted"/>
<accession>A0A8X6MWA0</accession>
<dbReference type="Proteomes" id="UP000887013">
    <property type="component" value="Unassembled WGS sequence"/>
</dbReference>
<organism evidence="1 2">
    <name type="scientific">Nephila pilipes</name>
    <name type="common">Giant wood spider</name>
    <name type="synonym">Nephila maculata</name>
    <dbReference type="NCBI Taxonomy" id="299642"/>
    <lineage>
        <taxon>Eukaryota</taxon>
        <taxon>Metazoa</taxon>
        <taxon>Ecdysozoa</taxon>
        <taxon>Arthropoda</taxon>
        <taxon>Chelicerata</taxon>
        <taxon>Arachnida</taxon>
        <taxon>Araneae</taxon>
        <taxon>Araneomorphae</taxon>
        <taxon>Entelegynae</taxon>
        <taxon>Araneoidea</taxon>
        <taxon>Nephilidae</taxon>
        <taxon>Nephila</taxon>
    </lineage>
</organism>
<evidence type="ECO:0000313" key="1">
    <source>
        <dbReference type="EMBL" id="GFS80928.1"/>
    </source>
</evidence>